<dbReference type="Gene3D" id="2.10.110.10">
    <property type="entry name" value="Cysteine Rich Protein"/>
    <property type="match status" value="1"/>
</dbReference>
<dbReference type="SUPFAM" id="SSF57716">
    <property type="entry name" value="Glucocorticoid receptor-like (DNA-binding domain)"/>
    <property type="match status" value="1"/>
</dbReference>
<dbReference type="PRINTS" id="PR00452">
    <property type="entry name" value="SH3DOMAIN"/>
</dbReference>
<feature type="compositionally biased region" description="Low complexity" evidence="8">
    <location>
        <begin position="311"/>
        <end position="330"/>
    </location>
</feature>
<dbReference type="SMART" id="SM00227">
    <property type="entry name" value="NEBU"/>
    <property type="match status" value="1"/>
</dbReference>
<dbReference type="SMART" id="SM00132">
    <property type="entry name" value="LIM"/>
    <property type="match status" value="1"/>
</dbReference>
<evidence type="ECO:0000256" key="3">
    <source>
        <dbReference type="ARBA" id="ARBA00022737"/>
    </source>
</evidence>
<feature type="compositionally biased region" description="Low complexity" evidence="8">
    <location>
        <begin position="212"/>
        <end position="236"/>
    </location>
</feature>
<evidence type="ECO:0000259" key="10">
    <source>
        <dbReference type="PROSITE" id="PS50023"/>
    </source>
</evidence>
<name>A0AAJ6VX31_9ACAR</name>
<evidence type="ECO:0000256" key="8">
    <source>
        <dbReference type="SAM" id="MobiDB-lite"/>
    </source>
</evidence>
<dbReference type="GO" id="GO:0051015">
    <property type="term" value="F:actin filament binding"/>
    <property type="evidence" value="ECO:0007669"/>
    <property type="project" value="TreeGrafter"/>
</dbReference>
<reference evidence="12" key="1">
    <citation type="submission" date="2025-08" db="UniProtKB">
        <authorList>
            <consortium name="RefSeq"/>
        </authorList>
    </citation>
    <scope>IDENTIFICATION</scope>
</reference>
<keyword evidence="2 6" id="KW-0479">Metal-binding</keyword>
<gene>
    <name evidence="12" type="primary">LOC100899642</name>
</gene>
<dbReference type="GO" id="GO:0005925">
    <property type="term" value="C:focal adhesion"/>
    <property type="evidence" value="ECO:0007669"/>
    <property type="project" value="TreeGrafter"/>
</dbReference>
<evidence type="ECO:0000256" key="2">
    <source>
        <dbReference type="ARBA" id="ARBA00022723"/>
    </source>
</evidence>
<dbReference type="InterPro" id="IPR051759">
    <property type="entry name" value="LIM-SH3_domain_protein"/>
</dbReference>
<dbReference type="Proteomes" id="UP000694867">
    <property type="component" value="Unplaced"/>
</dbReference>
<dbReference type="AlphaFoldDB" id="A0AAJ6VX31"/>
<feature type="compositionally biased region" description="Polar residues" evidence="8">
    <location>
        <begin position="331"/>
        <end position="353"/>
    </location>
</feature>
<feature type="region of interest" description="Disordered" evidence="8">
    <location>
        <begin position="200"/>
        <end position="275"/>
    </location>
</feature>
<evidence type="ECO:0000256" key="5">
    <source>
        <dbReference type="ARBA" id="ARBA00023038"/>
    </source>
</evidence>
<dbReference type="FunFam" id="2.10.110.10:FF:000087">
    <property type="entry name" value="LIM zinc-binding domain-containing Nebulette"/>
    <property type="match status" value="1"/>
</dbReference>
<dbReference type="InterPro" id="IPR036028">
    <property type="entry name" value="SH3-like_dom_sf"/>
</dbReference>
<dbReference type="InterPro" id="IPR001781">
    <property type="entry name" value="Znf_LIM"/>
</dbReference>
<dbReference type="KEGG" id="goe:100899642"/>
<protein>
    <submittedName>
        <fullName evidence="12">LIM and SH3 domain protein Lasp</fullName>
    </submittedName>
</protein>
<accession>A0AAJ6VX31</accession>
<dbReference type="PROSITE" id="PS50002">
    <property type="entry name" value="SH3"/>
    <property type="match status" value="1"/>
</dbReference>
<dbReference type="Pfam" id="PF00880">
    <property type="entry name" value="Nebulin"/>
    <property type="match status" value="1"/>
</dbReference>
<dbReference type="PROSITE" id="PS00478">
    <property type="entry name" value="LIM_DOMAIN_1"/>
    <property type="match status" value="1"/>
</dbReference>
<evidence type="ECO:0000313" key="12">
    <source>
        <dbReference type="RefSeq" id="XP_003741346.1"/>
    </source>
</evidence>
<feature type="compositionally biased region" description="Low complexity" evidence="8">
    <location>
        <begin position="468"/>
        <end position="487"/>
    </location>
</feature>
<evidence type="ECO:0000256" key="1">
    <source>
        <dbReference type="ARBA" id="ARBA00022443"/>
    </source>
</evidence>
<dbReference type="GeneID" id="100899642"/>
<evidence type="ECO:0000313" key="11">
    <source>
        <dbReference type="Proteomes" id="UP000694867"/>
    </source>
</evidence>
<keyword evidence="1 7" id="KW-0728">SH3 domain</keyword>
<dbReference type="CDD" id="cd09447">
    <property type="entry name" value="LIM_LASP"/>
    <property type="match status" value="1"/>
</dbReference>
<evidence type="ECO:0000256" key="6">
    <source>
        <dbReference type="PROSITE-ProRule" id="PRU00125"/>
    </source>
</evidence>
<evidence type="ECO:0000256" key="4">
    <source>
        <dbReference type="ARBA" id="ARBA00022833"/>
    </source>
</evidence>
<dbReference type="Gene3D" id="2.30.30.40">
    <property type="entry name" value="SH3 Domains"/>
    <property type="match status" value="1"/>
</dbReference>
<dbReference type="PROSITE" id="PS50023">
    <property type="entry name" value="LIM_DOMAIN_2"/>
    <property type="match status" value="1"/>
</dbReference>
<dbReference type="GO" id="GO:0046872">
    <property type="term" value="F:metal ion binding"/>
    <property type="evidence" value="ECO:0007669"/>
    <property type="project" value="UniProtKB-KW"/>
</dbReference>
<dbReference type="SUPFAM" id="SSF50044">
    <property type="entry name" value="SH3-domain"/>
    <property type="match status" value="1"/>
</dbReference>
<proteinExistence type="predicted"/>
<feature type="compositionally biased region" description="Basic and acidic residues" evidence="8">
    <location>
        <begin position="395"/>
        <end position="404"/>
    </location>
</feature>
<feature type="region of interest" description="Disordered" evidence="8">
    <location>
        <begin position="461"/>
        <end position="494"/>
    </location>
</feature>
<dbReference type="PROSITE" id="PS51216">
    <property type="entry name" value="NEBULIN"/>
    <property type="match status" value="1"/>
</dbReference>
<dbReference type="SMART" id="SM00326">
    <property type="entry name" value="SH3"/>
    <property type="match status" value="1"/>
</dbReference>
<keyword evidence="3" id="KW-0677">Repeat</keyword>
<feature type="region of interest" description="Disordered" evidence="8">
    <location>
        <begin position="289"/>
        <end position="404"/>
    </location>
</feature>
<dbReference type="Pfam" id="PF00412">
    <property type="entry name" value="LIM"/>
    <property type="match status" value="1"/>
</dbReference>
<keyword evidence="11" id="KW-1185">Reference proteome</keyword>
<feature type="compositionally biased region" description="Low complexity" evidence="8">
    <location>
        <begin position="354"/>
        <end position="394"/>
    </location>
</feature>
<dbReference type="PANTHER" id="PTHR46218">
    <property type="entry name" value="LASP"/>
    <property type="match status" value="1"/>
</dbReference>
<dbReference type="RefSeq" id="XP_003741346.1">
    <property type="nucleotide sequence ID" value="XM_003741298.1"/>
</dbReference>
<dbReference type="InterPro" id="IPR001452">
    <property type="entry name" value="SH3_domain"/>
</dbReference>
<feature type="domain" description="LIM zinc-binding" evidence="10">
    <location>
        <begin position="4"/>
        <end position="64"/>
    </location>
</feature>
<dbReference type="PANTHER" id="PTHR46218:SF4">
    <property type="entry name" value="LIM AND SH3 DOMAIN PROTEIN LASP"/>
    <property type="match status" value="1"/>
</dbReference>
<feature type="compositionally biased region" description="Polar residues" evidence="8">
    <location>
        <begin position="237"/>
        <end position="262"/>
    </location>
</feature>
<organism evidence="11 12">
    <name type="scientific">Galendromus occidentalis</name>
    <name type="common">western predatory mite</name>
    <dbReference type="NCBI Taxonomy" id="34638"/>
    <lineage>
        <taxon>Eukaryota</taxon>
        <taxon>Metazoa</taxon>
        <taxon>Ecdysozoa</taxon>
        <taxon>Arthropoda</taxon>
        <taxon>Chelicerata</taxon>
        <taxon>Arachnida</taxon>
        <taxon>Acari</taxon>
        <taxon>Parasitiformes</taxon>
        <taxon>Mesostigmata</taxon>
        <taxon>Gamasina</taxon>
        <taxon>Phytoseioidea</taxon>
        <taxon>Phytoseiidae</taxon>
        <taxon>Typhlodrominae</taxon>
        <taxon>Galendromus</taxon>
    </lineage>
</organism>
<feature type="domain" description="SH3" evidence="9">
    <location>
        <begin position="498"/>
        <end position="557"/>
    </location>
</feature>
<sequence length="557" mass="64581">MANKKCARCQKTVYPIEELKCLDKIWHKQCFKCQECGMVLSMNTYKGLNRLPYCNAHVPHATYTTVLDTPEARRLAENTKLQSNIRYHEDYEKSKGRVSNSLTNDQDFRKQLDNSILSLSDPFGDSEKFRTAPSENVESFYEPLSGRGGLKLYDLYGKQNTPSIPKYQTDDSVLSFGPKFNASSLGDYEIYSPMDTLRRTKSCKAPSRNLSQQQQPQQNGYAPQYQPSQVSPQYQSFNESPSRAPMQRQSSQNNMQDAQASQLPFEDDSMPKPGQSQFAAALNALKRNAPPQSFGFGNSQDPSQKLEQEASQSVQQRSSPRPQQQKPLSPAVQTSQPSIDQTFSQPTFSSTAFQQRPQHQNYSYQQQQQQHDQLLRQQRQREQQQQQQHQQQQQRQREQLFDHQRQQEQLLQQQRQQEQLLQQQRQQEQLLQQQRQQEQLLQQQRQQEQLLQQQRLQQQQQNPHAYYQRQSSQQHQQQQTRESPQQSISATKFRPSPQHGLCYIALYDYMAGDIDEVTFCEGDVIVNGDPIEGGWMIGTVLRNGQRGMLPANYVETV</sequence>
<dbReference type="GO" id="GO:0005737">
    <property type="term" value="C:cytoplasm"/>
    <property type="evidence" value="ECO:0007669"/>
    <property type="project" value="UniProtKB-ARBA"/>
</dbReference>
<keyword evidence="4 6" id="KW-0862">Zinc</keyword>
<dbReference type="InterPro" id="IPR000900">
    <property type="entry name" value="Nebulin_repeat"/>
</dbReference>
<feature type="compositionally biased region" description="Polar residues" evidence="8">
    <location>
        <begin position="295"/>
        <end position="305"/>
    </location>
</feature>
<dbReference type="Pfam" id="PF14604">
    <property type="entry name" value="SH3_9"/>
    <property type="match status" value="1"/>
</dbReference>
<evidence type="ECO:0000259" key="9">
    <source>
        <dbReference type="PROSITE" id="PS50002"/>
    </source>
</evidence>
<evidence type="ECO:0000256" key="7">
    <source>
        <dbReference type="PROSITE-ProRule" id="PRU00192"/>
    </source>
</evidence>
<keyword evidence="5 6" id="KW-0440">LIM domain</keyword>